<dbReference type="InterPro" id="IPR000253">
    <property type="entry name" value="FHA_dom"/>
</dbReference>
<dbReference type="Pfam" id="PF00498">
    <property type="entry name" value="FHA"/>
    <property type="match status" value="1"/>
</dbReference>
<feature type="domain" description="FHA" evidence="2">
    <location>
        <begin position="753"/>
        <end position="809"/>
    </location>
</feature>
<protein>
    <recommendedName>
        <fullName evidence="2">FHA domain-containing protein</fullName>
    </recommendedName>
</protein>
<dbReference type="PROSITE" id="PS50006">
    <property type="entry name" value="FHA_DOMAIN"/>
    <property type="match status" value="1"/>
</dbReference>
<name>A0AAQ3P0J1_VIGMU</name>
<evidence type="ECO:0000313" key="3">
    <source>
        <dbReference type="EMBL" id="WVZ18372.1"/>
    </source>
</evidence>
<dbReference type="GO" id="GO:0031011">
    <property type="term" value="C:Ino80 complex"/>
    <property type="evidence" value="ECO:0007669"/>
    <property type="project" value="InterPro"/>
</dbReference>
<feature type="transmembrane region" description="Helical" evidence="1">
    <location>
        <begin position="834"/>
        <end position="856"/>
    </location>
</feature>
<dbReference type="InterPro" id="IPR025999">
    <property type="entry name" value="MCRS_N"/>
</dbReference>
<sequence length="877" mass="96151">MGALATLAPWIPEDDLLLKNAVEAGASLESLAKGAVQFSRKYSIREIQDRWYSLLYDPVISAEASAGMTNFELSASPLPSKFYRFGHSKEQKVVSAKRKSGSVRNLYYARCKRIRNSMLTSMDLSFLVDPGNGNYAEHESHPLSVTCVPEGGTLNLPVPYDFPPENVMDDNVVSDGVTANVFFPGVERAVEENFPAKLNNVLKEEPHFIGDNVPLDEAVEELDVPGELTIDGWIGDDNLERIPLPTLDDINNGPGNMCPDFDEKSVFDSTELECGTSFNLASLPEIPVWSTDEGIKESDMPCDGFNDSIACGGAYLEELSNSLLNFSSEEELFLMDVDGEEGIDKSYLDGLSSLLLNSTNDVNPSQVPKKDEAELQVPKTDGTESLMASQAHVLNHSVSCYKELEDNPGSTSSGVQVVHKSEFQMSSPPLAEGPLFHELTNEVPSCSLNTEEQEIPDNEDVFLPFDVPPVIFPPSSKLIFKASKKPISSSVQDYGFNRHRANERGKSLMHPEKKIRVESQSSSQMMGSPCFLVPDGGSKVKCELPANHASHIVSTSSVTVSGGLGANGAANTTNAPLHANKKEEATNADLAKDQCNHMANPFIKKSAGSSNDLRNNPQFHGSSMKNEQDLGLSLQDHQLKCAEVGSSDVVDSELVADPLTLDEEEHDIDSDDELPSYSDVEAMVLDMDLDPDDHQDSCYIEEVSRYQHVESKRAVMRLEQGAHSCIQRAINAHGAFAILYGRHSKHYIKKPEVLLGRATEGFPVDIDLSKGGYSNSISRRQAIIKMDKEGSFYIKNFGKSSILVNSKEVHTAEFSPPGIPCALGIELCSKAKLLFLHIIFSPPILVVSVRGIPLIFEINQNRVKRYLDHISDNSQTF</sequence>
<organism evidence="3 4">
    <name type="scientific">Vigna mungo</name>
    <name type="common">Black gram</name>
    <name type="synonym">Phaseolus mungo</name>
    <dbReference type="NCBI Taxonomy" id="3915"/>
    <lineage>
        <taxon>Eukaryota</taxon>
        <taxon>Viridiplantae</taxon>
        <taxon>Streptophyta</taxon>
        <taxon>Embryophyta</taxon>
        <taxon>Tracheophyta</taxon>
        <taxon>Spermatophyta</taxon>
        <taxon>Magnoliopsida</taxon>
        <taxon>eudicotyledons</taxon>
        <taxon>Gunneridae</taxon>
        <taxon>Pentapetalae</taxon>
        <taxon>rosids</taxon>
        <taxon>fabids</taxon>
        <taxon>Fabales</taxon>
        <taxon>Fabaceae</taxon>
        <taxon>Papilionoideae</taxon>
        <taxon>50 kb inversion clade</taxon>
        <taxon>NPAAA clade</taxon>
        <taxon>indigoferoid/millettioid clade</taxon>
        <taxon>Phaseoleae</taxon>
        <taxon>Vigna</taxon>
    </lineage>
</organism>
<accession>A0AAQ3P0J1</accession>
<evidence type="ECO:0000259" key="2">
    <source>
        <dbReference type="PROSITE" id="PS50006"/>
    </source>
</evidence>
<dbReference type="GO" id="GO:0045944">
    <property type="term" value="P:positive regulation of transcription by RNA polymerase II"/>
    <property type="evidence" value="ECO:0007669"/>
    <property type="project" value="TreeGrafter"/>
</dbReference>
<dbReference type="Proteomes" id="UP001374535">
    <property type="component" value="Chromosome 2"/>
</dbReference>
<dbReference type="SUPFAM" id="SSF49879">
    <property type="entry name" value="SMAD/FHA domain"/>
    <property type="match status" value="1"/>
</dbReference>
<dbReference type="InterPro" id="IPR008984">
    <property type="entry name" value="SMAD_FHA_dom_sf"/>
</dbReference>
<dbReference type="GO" id="GO:0002151">
    <property type="term" value="F:G-quadruplex RNA binding"/>
    <property type="evidence" value="ECO:0007669"/>
    <property type="project" value="InterPro"/>
</dbReference>
<proteinExistence type="predicted"/>
<keyword evidence="1" id="KW-1133">Transmembrane helix</keyword>
<dbReference type="InterPro" id="IPR037912">
    <property type="entry name" value="MCRS1"/>
</dbReference>
<reference evidence="3 4" key="1">
    <citation type="journal article" date="2023" name="Life. Sci Alliance">
        <title>Evolutionary insights into 3D genome organization and epigenetic landscape of Vigna mungo.</title>
        <authorList>
            <person name="Junaid A."/>
            <person name="Singh B."/>
            <person name="Bhatia S."/>
        </authorList>
    </citation>
    <scope>NUCLEOTIDE SEQUENCE [LARGE SCALE GENOMIC DNA]</scope>
    <source>
        <strain evidence="3">Urdbean</strain>
    </source>
</reference>
<dbReference type="Pfam" id="PF13325">
    <property type="entry name" value="MCRS_N"/>
    <property type="match status" value="1"/>
</dbReference>
<evidence type="ECO:0000256" key="1">
    <source>
        <dbReference type="SAM" id="Phobius"/>
    </source>
</evidence>
<dbReference type="PANTHER" id="PTHR13233">
    <property type="entry name" value="MICROSPHERULE PROTEIN 1"/>
    <property type="match status" value="1"/>
</dbReference>
<dbReference type="AlphaFoldDB" id="A0AAQ3P0J1"/>
<dbReference type="GO" id="GO:0071339">
    <property type="term" value="C:MLL1 complex"/>
    <property type="evidence" value="ECO:0007669"/>
    <property type="project" value="InterPro"/>
</dbReference>
<dbReference type="SMART" id="SM00240">
    <property type="entry name" value="FHA"/>
    <property type="match status" value="1"/>
</dbReference>
<keyword evidence="4" id="KW-1185">Reference proteome</keyword>
<dbReference type="PANTHER" id="PTHR13233:SF0">
    <property type="entry name" value="MICROSPHERULE PROTEIN 1"/>
    <property type="match status" value="1"/>
</dbReference>
<gene>
    <name evidence="3" type="ORF">V8G54_005694</name>
</gene>
<keyword evidence="1" id="KW-0812">Transmembrane</keyword>
<dbReference type="GO" id="GO:0044545">
    <property type="term" value="C:NSL complex"/>
    <property type="evidence" value="ECO:0007669"/>
    <property type="project" value="TreeGrafter"/>
</dbReference>
<keyword evidence="1" id="KW-0472">Membrane</keyword>
<dbReference type="EMBL" id="CP144699">
    <property type="protein sequence ID" value="WVZ18372.1"/>
    <property type="molecule type" value="Genomic_DNA"/>
</dbReference>
<evidence type="ECO:0000313" key="4">
    <source>
        <dbReference type="Proteomes" id="UP001374535"/>
    </source>
</evidence>